<dbReference type="AlphaFoldDB" id="A0A6V7XN38"/>
<gene>
    <name evidence="1" type="ORF">MENT_LOCUS54236</name>
</gene>
<protein>
    <submittedName>
        <fullName evidence="1">Uncharacterized protein</fullName>
    </submittedName>
</protein>
<dbReference type="OrthoDB" id="10053392at2759"/>
<evidence type="ECO:0000313" key="2">
    <source>
        <dbReference type="Proteomes" id="UP000580250"/>
    </source>
</evidence>
<proteinExistence type="predicted"/>
<name>A0A6V7XN38_MELEN</name>
<evidence type="ECO:0000313" key="1">
    <source>
        <dbReference type="EMBL" id="CAD2200749.1"/>
    </source>
</evidence>
<accession>A0A6V7XN38</accession>
<comment type="caution">
    <text evidence="1">The sequence shown here is derived from an EMBL/GenBank/DDBJ whole genome shotgun (WGS) entry which is preliminary data.</text>
</comment>
<reference evidence="1 2" key="1">
    <citation type="submission" date="2020-08" db="EMBL/GenBank/DDBJ databases">
        <authorList>
            <person name="Koutsovoulos G."/>
            <person name="Danchin GJ E."/>
        </authorList>
    </citation>
    <scope>NUCLEOTIDE SEQUENCE [LARGE SCALE GENOMIC DNA]</scope>
</reference>
<sequence length="76" mass="8577">MSADLRLPLVYAWKIYILAEIYSEYDTFTWMDSSIVINNGNSLHTIFDGMENSTISKVIFPRNAGSLNINIICALS</sequence>
<dbReference type="Proteomes" id="UP000580250">
    <property type="component" value="Unassembled WGS sequence"/>
</dbReference>
<dbReference type="EMBL" id="CAJEWN010001896">
    <property type="protein sequence ID" value="CAD2200749.1"/>
    <property type="molecule type" value="Genomic_DNA"/>
</dbReference>
<organism evidence="1 2">
    <name type="scientific">Meloidogyne enterolobii</name>
    <name type="common">Root-knot nematode worm</name>
    <name type="synonym">Meloidogyne mayaguensis</name>
    <dbReference type="NCBI Taxonomy" id="390850"/>
    <lineage>
        <taxon>Eukaryota</taxon>
        <taxon>Metazoa</taxon>
        <taxon>Ecdysozoa</taxon>
        <taxon>Nematoda</taxon>
        <taxon>Chromadorea</taxon>
        <taxon>Rhabditida</taxon>
        <taxon>Tylenchina</taxon>
        <taxon>Tylenchomorpha</taxon>
        <taxon>Tylenchoidea</taxon>
        <taxon>Meloidogynidae</taxon>
        <taxon>Meloidogyninae</taxon>
        <taxon>Meloidogyne</taxon>
    </lineage>
</organism>